<dbReference type="InterPro" id="IPR043502">
    <property type="entry name" value="DNA/RNA_pol_sf"/>
</dbReference>
<protein>
    <submittedName>
        <fullName evidence="9">Uncharacterized protein LOC104218815</fullName>
    </submittedName>
</protein>
<dbReference type="RefSeq" id="XP_009767702.1">
    <property type="nucleotide sequence ID" value="XM_009769400.1"/>
</dbReference>
<evidence type="ECO:0000256" key="4">
    <source>
        <dbReference type="ARBA" id="ARBA00022759"/>
    </source>
</evidence>
<dbReference type="OrthoDB" id="437338at2759"/>
<evidence type="ECO:0000259" key="7">
    <source>
        <dbReference type="Pfam" id="PF17917"/>
    </source>
</evidence>
<dbReference type="eggNOG" id="KOG0017">
    <property type="taxonomic scope" value="Eukaryota"/>
</dbReference>
<dbReference type="PANTHER" id="PTHR34072:SF52">
    <property type="entry name" value="RIBONUCLEASE H"/>
    <property type="match status" value="1"/>
</dbReference>
<reference evidence="8" key="1">
    <citation type="journal article" date="2013" name="Genome Biol.">
        <title>Reference genomes and transcriptomes of Nicotiana sylvestris and Nicotiana tomentosiformis.</title>
        <authorList>
            <person name="Sierro N."/>
            <person name="Battey J.N."/>
            <person name="Ouadi S."/>
            <person name="Bovet L."/>
            <person name="Goepfert S."/>
            <person name="Bakaher N."/>
            <person name="Peitsch M.C."/>
            <person name="Ivanov N.V."/>
        </authorList>
    </citation>
    <scope>NUCLEOTIDE SEQUENCE [LARGE SCALE GENOMIC DNA]</scope>
</reference>
<accession>A0A1U7VHZ7</accession>
<dbReference type="GO" id="GO:0016787">
    <property type="term" value="F:hydrolase activity"/>
    <property type="evidence" value="ECO:0007669"/>
    <property type="project" value="UniProtKB-KW"/>
</dbReference>
<evidence type="ECO:0000313" key="9">
    <source>
        <dbReference type="RefSeq" id="XP_009767702.1"/>
    </source>
</evidence>
<dbReference type="SUPFAM" id="SSF56672">
    <property type="entry name" value="DNA/RNA polymerases"/>
    <property type="match status" value="1"/>
</dbReference>
<evidence type="ECO:0000256" key="1">
    <source>
        <dbReference type="ARBA" id="ARBA00022679"/>
    </source>
</evidence>
<dbReference type="PANTHER" id="PTHR34072">
    <property type="entry name" value="ENZYMATIC POLYPROTEIN-RELATED"/>
    <property type="match status" value="1"/>
</dbReference>
<dbReference type="STRING" id="4096.A0A1U7VHZ7"/>
<keyword evidence="5" id="KW-0378">Hydrolase</keyword>
<keyword evidence="1" id="KW-0808">Transferase</keyword>
<reference evidence="9" key="2">
    <citation type="submission" date="2025-08" db="UniProtKB">
        <authorList>
            <consortium name="RefSeq"/>
        </authorList>
    </citation>
    <scope>IDENTIFICATION</scope>
    <source>
        <tissue evidence="9">Leaf</tissue>
    </source>
</reference>
<dbReference type="GO" id="GO:0004519">
    <property type="term" value="F:endonuclease activity"/>
    <property type="evidence" value="ECO:0007669"/>
    <property type="project" value="UniProtKB-KW"/>
</dbReference>
<dbReference type="GO" id="GO:0003964">
    <property type="term" value="F:RNA-directed DNA polymerase activity"/>
    <property type="evidence" value="ECO:0007669"/>
    <property type="project" value="UniProtKB-KW"/>
</dbReference>
<evidence type="ECO:0000256" key="5">
    <source>
        <dbReference type="ARBA" id="ARBA00022801"/>
    </source>
</evidence>
<dbReference type="Pfam" id="PF17917">
    <property type="entry name" value="RT_RNaseH"/>
    <property type="match status" value="1"/>
</dbReference>
<dbReference type="AlphaFoldDB" id="A0A1U7VHZ7"/>
<sequence>MLMQDSRAIAYASRKLKVHKKNYPLHDLELAAIVHALKIWRHYLYGVPCEVYIDHQSLQYLFKQKILICGSRAEFTYDNICQSNIQMAPYDALYGRRCHFPVCWFDPSETRLLGKDLVRDAFEKVMLIQDCLLISQSK</sequence>
<evidence type="ECO:0000256" key="6">
    <source>
        <dbReference type="ARBA" id="ARBA00022918"/>
    </source>
</evidence>
<dbReference type="Proteomes" id="UP000189701">
    <property type="component" value="Unplaced"/>
</dbReference>
<evidence type="ECO:0000256" key="2">
    <source>
        <dbReference type="ARBA" id="ARBA00022695"/>
    </source>
</evidence>
<gene>
    <name evidence="9" type="primary">LOC104218815</name>
</gene>
<proteinExistence type="predicted"/>
<name>A0A1U7VHZ7_NICSY</name>
<feature type="domain" description="Reverse transcriptase RNase H-like" evidence="7">
    <location>
        <begin position="3"/>
        <end position="65"/>
    </location>
</feature>
<evidence type="ECO:0000256" key="3">
    <source>
        <dbReference type="ARBA" id="ARBA00022722"/>
    </source>
</evidence>
<keyword evidence="2" id="KW-0548">Nucleotidyltransferase</keyword>
<keyword evidence="4" id="KW-0255">Endonuclease</keyword>
<keyword evidence="3" id="KW-0540">Nuclease</keyword>
<dbReference type="InterPro" id="IPR041373">
    <property type="entry name" value="RT_RNaseH"/>
</dbReference>
<keyword evidence="8" id="KW-1185">Reference proteome</keyword>
<organism evidence="8 9">
    <name type="scientific">Nicotiana sylvestris</name>
    <name type="common">Wood tobacco</name>
    <name type="synonym">South American tobacco</name>
    <dbReference type="NCBI Taxonomy" id="4096"/>
    <lineage>
        <taxon>Eukaryota</taxon>
        <taxon>Viridiplantae</taxon>
        <taxon>Streptophyta</taxon>
        <taxon>Embryophyta</taxon>
        <taxon>Tracheophyta</taxon>
        <taxon>Spermatophyta</taxon>
        <taxon>Magnoliopsida</taxon>
        <taxon>eudicotyledons</taxon>
        <taxon>Gunneridae</taxon>
        <taxon>Pentapetalae</taxon>
        <taxon>asterids</taxon>
        <taxon>lamiids</taxon>
        <taxon>Solanales</taxon>
        <taxon>Solanaceae</taxon>
        <taxon>Nicotianoideae</taxon>
        <taxon>Nicotianeae</taxon>
        <taxon>Nicotiana</taxon>
    </lineage>
</organism>
<evidence type="ECO:0000313" key="8">
    <source>
        <dbReference type="Proteomes" id="UP000189701"/>
    </source>
</evidence>
<keyword evidence="6" id="KW-0695">RNA-directed DNA polymerase</keyword>